<dbReference type="InterPro" id="IPR004158">
    <property type="entry name" value="DUF247_pln"/>
</dbReference>
<proteinExistence type="predicted"/>
<dbReference type="PANTHER" id="PTHR31549">
    <property type="entry name" value="PROTEIN, PUTATIVE (DUF247)-RELATED-RELATED"/>
    <property type="match status" value="1"/>
</dbReference>
<protein>
    <submittedName>
        <fullName evidence="1">Uncharacterized protein</fullName>
    </submittedName>
</protein>
<keyword evidence="2" id="KW-1185">Reference proteome</keyword>
<accession>A0AA88W4X4</accession>
<evidence type="ECO:0000313" key="2">
    <source>
        <dbReference type="Proteomes" id="UP001188597"/>
    </source>
</evidence>
<gene>
    <name evidence="1" type="ORF">RJ639_005147</name>
</gene>
<dbReference type="Proteomes" id="UP001188597">
    <property type="component" value="Unassembled WGS sequence"/>
</dbReference>
<dbReference type="AlphaFoldDB" id="A0AA88W4X4"/>
<reference evidence="1" key="1">
    <citation type="submission" date="2022-12" db="EMBL/GenBank/DDBJ databases">
        <title>Draft genome assemblies for two species of Escallonia (Escalloniales).</title>
        <authorList>
            <person name="Chanderbali A."/>
            <person name="Dervinis C."/>
            <person name="Anghel I."/>
            <person name="Soltis D."/>
            <person name="Soltis P."/>
            <person name="Zapata F."/>
        </authorList>
    </citation>
    <scope>NUCLEOTIDE SEQUENCE</scope>
    <source>
        <strain evidence="1">UCBG64.0493</strain>
        <tissue evidence="1">Leaf</tissue>
    </source>
</reference>
<name>A0AA88W4X4_9ASTE</name>
<evidence type="ECO:0000313" key="1">
    <source>
        <dbReference type="EMBL" id="KAK3019463.1"/>
    </source>
</evidence>
<comment type="caution">
    <text evidence="1">The sequence shown here is derived from an EMBL/GenBank/DDBJ whole genome shotgun (WGS) entry which is preliminary data.</text>
</comment>
<dbReference type="PANTHER" id="PTHR31549:SF129">
    <property type="entry name" value="DUF4220 DOMAIN-CONTAINING PROTEIN"/>
    <property type="match status" value="1"/>
</dbReference>
<sequence length="126" mass="14140">MCPHTPNDFSLTSYIGFMKSLINHPNDVKLLRSNHILLNKLNSDEELAKMYAEMSIPTVNNAIFMSVQERMQEHYNSRCVMLESQSTQYLRGGLSWHGKDSVSAADGGSAFPMTVLAHIKKPVAVR</sequence>
<organism evidence="1 2">
    <name type="scientific">Escallonia herrerae</name>
    <dbReference type="NCBI Taxonomy" id="1293975"/>
    <lineage>
        <taxon>Eukaryota</taxon>
        <taxon>Viridiplantae</taxon>
        <taxon>Streptophyta</taxon>
        <taxon>Embryophyta</taxon>
        <taxon>Tracheophyta</taxon>
        <taxon>Spermatophyta</taxon>
        <taxon>Magnoliopsida</taxon>
        <taxon>eudicotyledons</taxon>
        <taxon>Gunneridae</taxon>
        <taxon>Pentapetalae</taxon>
        <taxon>asterids</taxon>
        <taxon>campanulids</taxon>
        <taxon>Escalloniales</taxon>
        <taxon>Escalloniaceae</taxon>
        <taxon>Escallonia</taxon>
    </lineage>
</organism>
<dbReference type="Pfam" id="PF03140">
    <property type="entry name" value="DUF247"/>
    <property type="match status" value="1"/>
</dbReference>
<dbReference type="EMBL" id="JAVXUP010000873">
    <property type="protein sequence ID" value="KAK3019463.1"/>
    <property type="molecule type" value="Genomic_DNA"/>
</dbReference>